<evidence type="ECO:0000313" key="3">
    <source>
        <dbReference type="EMBL" id="SPR00276.1"/>
    </source>
</evidence>
<keyword evidence="2" id="KW-0812">Transmembrane</keyword>
<gene>
    <name evidence="3" type="ORF">PLBR_LOCUS7491</name>
</gene>
<organism evidence="3 4">
    <name type="scientific">Plasmodiophora brassicae</name>
    <name type="common">Clubroot disease agent</name>
    <dbReference type="NCBI Taxonomy" id="37360"/>
    <lineage>
        <taxon>Eukaryota</taxon>
        <taxon>Sar</taxon>
        <taxon>Rhizaria</taxon>
        <taxon>Endomyxa</taxon>
        <taxon>Phytomyxea</taxon>
        <taxon>Plasmodiophorida</taxon>
        <taxon>Plasmodiophoridae</taxon>
        <taxon>Plasmodiophora</taxon>
    </lineage>
</organism>
<feature type="transmembrane region" description="Helical" evidence="2">
    <location>
        <begin position="91"/>
        <end position="115"/>
    </location>
</feature>
<dbReference type="EMBL" id="OVEO01000014">
    <property type="protein sequence ID" value="SPR00276.1"/>
    <property type="molecule type" value="Genomic_DNA"/>
</dbReference>
<evidence type="ECO:0000256" key="2">
    <source>
        <dbReference type="SAM" id="Phobius"/>
    </source>
</evidence>
<dbReference type="Proteomes" id="UP000290189">
    <property type="component" value="Unassembled WGS sequence"/>
</dbReference>
<protein>
    <submittedName>
        <fullName evidence="3">Uncharacterized protein</fullName>
    </submittedName>
</protein>
<keyword evidence="2" id="KW-0472">Membrane</keyword>
<keyword evidence="2" id="KW-1133">Transmembrane helix</keyword>
<evidence type="ECO:0000256" key="1">
    <source>
        <dbReference type="SAM" id="MobiDB-lite"/>
    </source>
</evidence>
<dbReference type="AlphaFoldDB" id="A0A3P3YJ97"/>
<proteinExistence type="predicted"/>
<accession>A0A3P3YJ97</accession>
<name>A0A3P3YJ97_PLABS</name>
<geneLocation type="mitochondrion" evidence="3"/>
<feature type="region of interest" description="Disordered" evidence="1">
    <location>
        <begin position="57"/>
        <end position="78"/>
    </location>
</feature>
<feature type="region of interest" description="Disordered" evidence="1">
    <location>
        <begin position="1"/>
        <end position="21"/>
    </location>
</feature>
<feature type="compositionally biased region" description="Basic and acidic residues" evidence="1">
    <location>
        <begin position="1"/>
        <end position="15"/>
    </location>
</feature>
<feature type="transmembrane region" description="Helical" evidence="2">
    <location>
        <begin position="30"/>
        <end position="49"/>
    </location>
</feature>
<sequence length="145" mass="15304">MEHLVTSGDRQDDHPAPPAPFMTKNGNAKLLAAAGTAAALGTVAVVRAIGKRQASIAEPAAGSSTAAQYSTSTPGSHESWKEMVTSDIRTITLLAMTLFTVLLMICIAALAVYAIKVRQSRDAWSFVVGKMMKEKDEAGNQVEQG</sequence>
<keyword evidence="3" id="KW-0496">Mitochondrion</keyword>
<feature type="compositionally biased region" description="Polar residues" evidence="1">
    <location>
        <begin position="62"/>
        <end position="76"/>
    </location>
</feature>
<evidence type="ECO:0000313" key="4">
    <source>
        <dbReference type="Proteomes" id="UP000290189"/>
    </source>
</evidence>
<reference evidence="3 4" key="1">
    <citation type="submission" date="2018-03" db="EMBL/GenBank/DDBJ databases">
        <authorList>
            <person name="Fogelqvist J."/>
        </authorList>
    </citation>
    <scope>NUCLEOTIDE SEQUENCE [LARGE SCALE GENOMIC DNA]</scope>
</reference>